<dbReference type="EMBL" id="LAVV01007327">
    <property type="protein sequence ID" value="KNZ56285.1"/>
    <property type="molecule type" value="Genomic_DNA"/>
</dbReference>
<comment type="caution">
    <text evidence="3">The sequence shown here is derived from an EMBL/GenBank/DDBJ whole genome shotgun (WGS) entry which is preliminary data.</text>
</comment>
<proteinExistence type="predicted"/>
<sequence>MDKTCALLTLPCKSFLLHGGCSLTVIMCPPAVLTNILKEQVSSGLDCCNMCSSAQMAAAICAHQPKWLLQYVLISPNGSMIFPHHPHHSPTHLDSNCIAWDRHSGGCSTSQSLWETTMIQFIIASSHCSSDHNERQDTGTLAWHSLSDPGIVPPLNLVSVHIWFLSCTALFTASVAWPSIPGPPNTFFINESARSISLTLLEGCSSPRYCLTPATPYSNSPPQILITHTFQWPVPSSFSPPPHSPTSASPLAPLAHASPSAYIAPHIRHAPALPSLQLSCHHQQFIPFTLDFQPFNYQPIGNAINPRTVSSASGSHQSTSLPQTRDTSPGLPVSSSDVTNDCANNQSHLSFSLYSRLTAHNVSFPSATIISNYSYIQPNPSGFHPPGFNLLFNTPCKPLTFYTNSATLLTFHASGCSCSILLGKVWCVTRPHNQHCRPDVIILGSQPPLEAQAMLMEGNDKQVYVSSPFATTSFLFYLFFSPL</sequence>
<evidence type="ECO:0000256" key="2">
    <source>
        <dbReference type="SAM" id="SignalP"/>
    </source>
</evidence>
<name>A0A0L6V829_9BASI</name>
<evidence type="ECO:0000313" key="3">
    <source>
        <dbReference type="EMBL" id="KNZ56285.1"/>
    </source>
</evidence>
<accession>A0A0L6V829</accession>
<organism evidence="3 4">
    <name type="scientific">Puccinia sorghi</name>
    <dbReference type="NCBI Taxonomy" id="27349"/>
    <lineage>
        <taxon>Eukaryota</taxon>
        <taxon>Fungi</taxon>
        <taxon>Dikarya</taxon>
        <taxon>Basidiomycota</taxon>
        <taxon>Pucciniomycotina</taxon>
        <taxon>Pucciniomycetes</taxon>
        <taxon>Pucciniales</taxon>
        <taxon>Pucciniaceae</taxon>
        <taxon>Puccinia</taxon>
    </lineage>
</organism>
<dbReference type="VEuPathDB" id="FungiDB:VP01_2441g2"/>
<feature type="region of interest" description="Disordered" evidence="1">
    <location>
        <begin position="306"/>
        <end position="337"/>
    </location>
</feature>
<protein>
    <submittedName>
        <fullName evidence="3">Putative signal peptide protein</fullName>
    </submittedName>
</protein>
<keyword evidence="4" id="KW-1185">Reference proteome</keyword>
<reference evidence="3 4" key="1">
    <citation type="submission" date="2015-08" db="EMBL/GenBank/DDBJ databases">
        <title>Next Generation Sequencing and Analysis of the Genome of Puccinia sorghi L Schw, the Causal Agent of Maize Common Rust.</title>
        <authorList>
            <person name="Rochi L."/>
            <person name="Burguener G."/>
            <person name="Darino M."/>
            <person name="Turjanski A."/>
            <person name="Kreff E."/>
            <person name="Dieguez M.J."/>
            <person name="Sacco F."/>
        </authorList>
    </citation>
    <scope>NUCLEOTIDE SEQUENCE [LARGE SCALE GENOMIC DNA]</scope>
    <source>
        <strain evidence="3 4">RO10H11247</strain>
    </source>
</reference>
<keyword evidence="2" id="KW-0732">Signal</keyword>
<gene>
    <name evidence="3" type="ORF">VP01_2441g2</name>
</gene>
<dbReference type="AlphaFoldDB" id="A0A0L6V829"/>
<feature type="signal peptide" evidence="2">
    <location>
        <begin position="1"/>
        <end position="22"/>
    </location>
</feature>
<evidence type="ECO:0000256" key="1">
    <source>
        <dbReference type="SAM" id="MobiDB-lite"/>
    </source>
</evidence>
<evidence type="ECO:0000313" key="4">
    <source>
        <dbReference type="Proteomes" id="UP000037035"/>
    </source>
</evidence>
<dbReference type="Proteomes" id="UP000037035">
    <property type="component" value="Unassembled WGS sequence"/>
</dbReference>
<feature type="chain" id="PRO_5005568359" evidence="2">
    <location>
        <begin position="23"/>
        <end position="483"/>
    </location>
</feature>